<organism evidence="1 2">
    <name type="scientific">Microthyrium microscopicum</name>
    <dbReference type="NCBI Taxonomy" id="703497"/>
    <lineage>
        <taxon>Eukaryota</taxon>
        <taxon>Fungi</taxon>
        <taxon>Dikarya</taxon>
        <taxon>Ascomycota</taxon>
        <taxon>Pezizomycotina</taxon>
        <taxon>Dothideomycetes</taxon>
        <taxon>Dothideomycetes incertae sedis</taxon>
        <taxon>Microthyriales</taxon>
        <taxon>Microthyriaceae</taxon>
        <taxon>Microthyrium</taxon>
    </lineage>
</organism>
<reference evidence="1" key="1">
    <citation type="journal article" date="2020" name="Stud. Mycol.">
        <title>101 Dothideomycetes genomes: a test case for predicting lifestyles and emergence of pathogens.</title>
        <authorList>
            <person name="Haridas S."/>
            <person name="Albert R."/>
            <person name="Binder M."/>
            <person name="Bloem J."/>
            <person name="Labutti K."/>
            <person name="Salamov A."/>
            <person name="Andreopoulos B."/>
            <person name="Baker S."/>
            <person name="Barry K."/>
            <person name="Bills G."/>
            <person name="Bluhm B."/>
            <person name="Cannon C."/>
            <person name="Castanera R."/>
            <person name="Culley D."/>
            <person name="Daum C."/>
            <person name="Ezra D."/>
            <person name="Gonzalez J."/>
            <person name="Henrissat B."/>
            <person name="Kuo A."/>
            <person name="Liang C."/>
            <person name="Lipzen A."/>
            <person name="Lutzoni F."/>
            <person name="Magnuson J."/>
            <person name="Mondo S."/>
            <person name="Nolan M."/>
            <person name="Ohm R."/>
            <person name="Pangilinan J."/>
            <person name="Park H.-J."/>
            <person name="Ramirez L."/>
            <person name="Alfaro M."/>
            <person name="Sun H."/>
            <person name="Tritt A."/>
            <person name="Yoshinaga Y."/>
            <person name="Zwiers L.-H."/>
            <person name="Turgeon B."/>
            <person name="Goodwin S."/>
            <person name="Spatafora J."/>
            <person name="Crous P."/>
            <person name="Grigoriev I."/>
        </authorList>
    </citation>
    <scope>NUCLEOTIDE SEQUENCE</scope>
    <source>
        <strain evidence="1">CBS 115976</strain>
    </source>
</reference>
<evidence type="ECO:0000313" key="2">
    <source>
        <dbReference type="Proteomes" id="UP000799302"/>
    </source>
</evidence>
<dbReference type="AlphaFoldDB" id="A0A6A6U6S7"/>
<gene>
    <name evidence="1" type="ORF">BT63DRAFT_426736</name>
</gene>
<protein>
    <submittedName>
        <fullName evidence="1">Uncharacterized protein</fullName>
    </submittedName>
</protein>
<accession>A0A6A6U6S7</accession>
<dbReference type="EMBL" id="MU004237">
    <property type="protein sequence ID" value="KAF2667882.1"/>
    <property type="molecule type" value="Genomic_DNA"/>
</dbReference>
<keyword evidence="2" id="KW-1185">Reference proteome</keyword>
<proteinExistence type="predicted"/>
<sequence length="64" mass="6967">MRVLFAEHARAMAINQTPDPVTKDAAYSHRLCCVPPPTPIQACSRSLPLHLRDQLSSAVSSNVP</sequence>
<name>A0A6A6U6S7_9PEZI</name>
<dbReference type="Proteomes" id="UP000799302">
    <property type="component" value="Unassembled WGS sequence"/>
</dbReference>
<evidence type="ECO:0000313" key="1">
    <source>
        <dbReference type="EMBL" id="KAF2667882.1"/>
    </source>
</evidence>